<organism evidence="1 2">
    <name type="scientific">Ataeniobius toweri</name>
    <dbReference type="NCBI Taxonomy" id="208326"/>
    <lineage>
        <taxon>Eukaryota</taxon>
        <taxon>Metazoa</taxon>
        <taxon>Chordata</taxon>
        <taxon>Craniata</taxon>
        <taxon>Vertebrata</taxon>
        <taxon>Euteleostomi</taxon>
        <taxon>Actinopterygii</taxon>
        <taxon>Neopterygii</taxon>
        <taxon>Teleostei</taxon>
        <taxon>Neoteleostei</taxon>
        <taxon>Acanthomorphata</taxon>
        <taxon>Ovalentaria</taxon>
        <taxon>Atherinomorphae</taxon>
        <taxon>Cyprinodontiformes</taxon>
        <taxon>Goodeidae</taxon>
        <taxon>Ataeniobius</taxon>
    </lineage>
</organism>
<accession>A0ABU7C7H6</accession>
<dbReference type="EMBL" id="JAHUTI010080153">
    <property type="protein sequence ID" value="MED6258215.1"/>
    <property type="molecule type" value="Genomic_DNA"/>
</dbReference>
<evidence type="ECO:0000313" key="1">
    <source>
        <dbReference type="EMBL" id="MED6258215.1"/>
    </source>
</evidence>
<dbReference type="Proteomes" id="UP001345963">
    <property type="component" value="Unassembled WGS sequence"/>
</dbReference>
<proteinExistence type="predicted"/>
<keyword evidence="2" id="KW-1185">Reference proteome</keyword>
<name>A0ABU7C7H6_9TELE</name>
<gene>
    <name evidence="1" type="ORF">ATANTOWER_004380</name>
</gene>
<sequence>MASPNSYEPPVFCLCYHPGCGKLDLTVSLSCLKSSTNQPGLIELLLQFDSIPYCWCPPPSLGIASMTGTADLYVTSLPMDPTKALLEVKAEYVPDQGLRKTFPVDPHYVPGPANSVRLPPLPVTPTHHKVVIGGQLSPSLHPSVEDMRLRVRRYNYKVDHRPRASWCQVHC</sequence>
<protein>
    <submittedName>
        <fullName evidence="1">Uncharacterized protein</fullName>
    </submittedName>
</protein>
<comment type="caution">
    <text evidence="1">The sequence shown here is derived from an EMBL/GenBank/DDBJ whole genome shotgun (WGS) entry which is preliminary data.</text>
</comment>
<reference evidence="1 2" key="1">
    <citation type="submission" date="2021-07" db="EMBL/GenBank/DDBJ databases">
        <authorList>
            <person name="Palmer J.M."/>
        </authorList>
    </citation>
    <scope>NUCLEOTIDE SEQUENCE [LARGE SCALE GENOMIC DNA]</scope>
    <source>
        <strain evidence="1 2">AT_MEX2019</strain>
        <tissue evidence="1">Muscle</tissue>
    </source>
</reference>
<evidence type="ECO:0000313" key="2">
    <source>
        <dbReference type="Proteomes" id="UP001345963"/>
    </source>
</evidence>